<dbReference type="PROSITE" id="PS51272">
    <property type="entry name" value="SLH"/>
    <property type="match status" value="2"/>
</dbReference>
<evidence type="ECO:0000259" key="1">
    <source>
        <dbReference type="PROSITE" id="PS51272"/>
    </source>
</evidence>
<proteinExistence type="predicted"/>
<evidence type="ECO:0000313" key="5">
    <source>
        <dbReference type="Proteomes" id="UP001221519"/>
    </source>
</evidence>
<reference evidence="2 5" key="1">
    <citation type="submission" date="2023-02" db="EMBL/GenBank/DDBJ databases">
        <title>Pathogen: clinical or host-associated sample.</title>
        <authorList>
            <person name="Hergert J."/>
            <person name="Casey R."/>
            <person name="Wagner J."/>
            <person name="Young E.L."/>
            <person name="Oakeson K.F."/>
        </authorList>
    </citation>
    <scope>NUCLEOTIDE SEQUENCE</scope>
    <source>
        <strain evidence="3 5">2022CK-00829</strain>
        <strain evidence="2">2022CK-00830</strain>
    </source>
</reference>
<accession>A0AAX3N096</accession>
<organism evidence="2 4">
    <name type="scientific">Paenibacillus urinalis</name>
    <dbReference type="NCBI Taxonomy" id="521520"/>
    <lineage>
        <taxon>Bacteria</taxon>
        <taxon>Bacillati</taxon>
        <taxon>Bacillota</taxon>
        <taxon>Bacilli</taxon>
        <taxon>Bacillales</taxon>
        <taxon>Paenibacillaceae</taxon>
        <taxon>Paenibacillus</taxon>
    </lineage>
</organism>
<name>A0AAX3N096_9BACL</name>
<evidence type="ECO:0000313" key="3">
    <source>
        <dbReference type="EMBL" id="WDI01860.1"/>
    </source>
</evidence>
<dbReference type="Pfam" id="PF00395">
    <property type="entry name" value="SLH"/>
    <property type="match status" value="1"/>
</dbReference>
<gene>
    <name evidence="2" type="ORF">PUW23_22155</name>
    <name evidence="3" type="ORF">PUW25_22060</name>
</gene>
<feature type="domain" description="SLH" evidence="1">
    <location>
        <begin position="26"/>
        <end position="89"/>
    </location>
</feature>
<dbReference type="AlphaFoldDB" id="A0AAX3N096"/>
<evidence type="ECO:0000313" key="4">
    <source>
        <dbReference type="Proteomes" id="UP001220962"/>
    </source>
</evidence>
<dbReference type="EMBL" id="CP118101">
    <property type="protein sequence ID" value="WDH82125.1"/>
    <property type="molecule type" value="Genomic_DNA"/>
</dbReference>
<evidence type="ECO:0000313" key="2">
    <source>
        <dbReference type="EMBL" id="WDH82125.1"/>
    </source>
</evidence>
<dbReference type="Proteomes" id="UP001220962">
    <property type="component" value="Chromosome"/>
</dbReference>
<dbReference type="InterPro" id="IPR001119">
    <property type="entry name" value="SLH_dom"/>
</dbReference>
<dbReference type="Proteomes" id="UP001221519">
    <property type="component" value="Chromosome"/>
</dbReference>
<dbReference type="EMBL" id="CP118108">
    <property type="protein sequence ID" value="WDI01860.1"/>
    <property type="molecule type" value="Genomic_DNA"/>
</dbReference>
<dbReference type="RefSeq" id="WP_047914063.1">
    <property type="nucleotide sequence ID" value="NZ_CP118101.1"/>
</dbReference>
<feature type="domain" description="SLH" evidence="1">
    <location>
        <begin position="159"/>
        <end position="222"/>
    </location>
</feature>
<protein>
    <submittedName>
        <fullName evidence="2">S-layer homology domain-containing protein</fullName>
    </submittedName>
</protein>
<sequence>MRRLNKNVIGFMAVSLAITLGSGLTYANVGFTDIQGTYGEAEIRSLQERSIVRGIGNGEFKPESSLSTAEAVQLIAGGLKSISSDKKEELKLEGETVEMYSEVWLEGWYADAFIDFNDNGLSVPAELTPSSSITKEQYTALLIDMIEKYAGLPLINIKPEEISDADDITPAYQGAIQRSLVWDITELDDKLNFSPRAEITRAEASVMLFHALEFLSKHPYRH</sequence>
<keyword evidence="5" id="KW-1185">Reference proteome</keyword>